<dbReference type="RefSeq" id="WP_073486177.1">
    <property type="nucleotide sequence ID" value="NZ_FQVN01000006.1"/>
</dbReference>
<evidence type="ECO:0000313" key="14">
    <source>
        <dbReference type="Proteomes" id="UP000184501"/>
    </source>
</evidence>
<evidence type="ECO:0000256" key="9">
    <source>
        <dbReference type="SAM" id="Coils"/>
    </source>
</evidence>
<keyword evidence="8" id="KW-0902">Two-component regulatory system</keyword>
<feature type="transmembrane region" description="Helical" evidence="11">
    <location>
        <begin position="36"/>
        <end position="56"/>
    </location>
</feature>
<dbReference type="STRING" id="2017.SAMN05444320_106457"/>
<dbReference type="EC" id="2.7.13.3" evidence="2"/>
<protein>
    <recommendedName>
        <fullName evidence="2">histidine kinase</fullName>
        <ecNumber evidence="2">2.7.13.3</ecNumber>
    </recommendedName>
</protein>
<name>A0A1M5H919_STRHI</name>
<dbReference type="InterPro" id="IPR036890">
    <property type="entry name" value="HATPase_C_sf"/>
</dbReference>
<dbReference type="Gene3D" id="1.20.5.1930">
    <property type="match status" value="1"/>
</dbReference>
<dbReference type="InterPro" id="IPR011712">
    <property type="entry name" value="Sig_transdc_His_kin_sub3_dim/P"/>
</dbReference>
<keyword evidence="11" id="KW-1133">Transmembrane helix</keyword>
<feature type="transmembrane region" description="Helical" evidence="11">
    <location>
        <begin position="62"/>
        <end position="80"/>
    </location>
</feature>
<dbReference type="GO" id="GO:0046983">
    <property type="term" value="F:protein dimerization activity"/>
    <property type="evidence" value="ECO:0007669"/>
    <property type="project" value="InterPro"/>
</dbReference>
<dbReference type="GO" id="GO:0005524">
    <property type="term" value="F:ATP binding"/>
    <property type="evidence" value="ECO:0007669"/>
    <property type="project" value="UniProtKB-KW"/>
</dbReference>
<proteinExistence type="predicted"/>
<feature type="transmembrane region" description="Helical" evidence="11">
    <location>
        <begin position="119"/>
        <end position="139"/>
    </location>
</feature>
<dbReference type="InterPro" id="IPR050482">
    <property type="entry name" value="Sensor_HK_TwoCompSys"/>
</dbReference>
<keyword evidence="4" id="KW-0808">Transferase</keyword>
<gene>
    <name evidence="13" type="ORF">SAMN05444320_106457</name>
</gene>
<evidence type="ECO:0000313" key="13">
    <source>
        <dbReference type="EMBL" id="SHG12480.1"/>
    </source>
</evidence>
<feature type="region of interest" description="Disordered" evidence="10">
    <location>
        <begin position="397"/>
        <end position="433"/>
    </location>
</feature>
<dbReference type="GO" id="GO:0000155">
    <property type="term" value="F:phosphorelay sensor kinase activity"/>
    <property type="evidence" value="ECO:0007669"/>
    <property type="project" value="InterPro"/>
</dbReference>
<accession>A0A1M5H919</accession>
<evidence type="ECO:0000256" key="7">
    <source>
        <dbReference type="ARBA" id="ARBA00022840"/>
    </source>
</evidence>
<keyword evidence="14" id="KW-1185">Reference proteome</keyword>
<evidence type="ECO:0000256" key="1">
    <source>
        <dbReference type="ARBA" id="ARBA00000085"/>
    </source>
</evidence>
<keyword evidence="5" id="KW-0547">Nucleotide-binding</keyword>
<dbReference type="PANTHER" id="PTHR24421">
    <property type="entry name" value="NITRATE/NITRITE SENSOR PROTEIN NARX-RELATED"/>
    <property type="match status" value="1"/>
</dbReference>
<feature type="coiled-coil region" evidence="9">
    <location>
        <begin position="169"/>
        <end position="196"/>
    </location>
</feature>
<evidence type="ECO:0000256" key="3">
    <source>
        <dbReference type="ARBA" id="ARBA00022553"/>
    </source>
</evidence>
<dbReference type="EMBL" id="FQVN01000006">
    <property type="protein sequence ID" value="SHG12480.1"/>
    <property type="molecule type" value="Genomic_DNA"/>
</dbReference>
<dbReference type="SUPFAM" id="SSF55874">
    <property type="entry name" value="ATPase domain of HSP90 chaperone/DNA topoisomerase II/histidine kinase"/>
    <property type="match status" value="1"/>
</dbReference>
<feature type="transmembrane region" description="Helical" evidence="11">
    <location>
        <begin position="87"/>
        <end position="113"/>
    </location>
</feature>
<sequence>MPGALSPSDRGRQLRAELTRFLRSLLPPRPIPRRRLFYELFVLALVLGPGALFGLADSDTPSWAFAVAAPLAAILTLLRLRFPAFTLLAVGALSLLSAGTVSVLVVVASYGAGYRVARWWRLIVSVCGVLTFQMTAAWFQFLGSRSVLTIVLAFLVLVVALPALMGRYRAQRRALINALRQRNAHLERERLVVAEQARLRERTRIARDMHDSLGHQLTLVSLHAGALEMTAALPEPQMRAVRVLRDATQSAMQELRQIIGVLTQEDDAERGATQTLSDVDELVTRSRQAGMNVLVERTGQHRALPALTEQAAFRVLQEGLTNAHKYAPGAEVRVLVEFRPAGLRVAVANTAPTGPAPDGVSSGGQGLIGLRERVAVAGGELTSRPTADGGFVVEAALPDQPPADAEPVRAASPSPTPSPTPVAGAEDAAPPPELPRAGTTGVLWAIAITVLVVFACFVAFVFVASQEWGDIEMGRPAYDRIQVGQREDELPPLPNDAGEIWPQARQAGAPLPTGARCTHFRAPDEHAPNNELAFYRLCFQNGKVTQKDVVHTRE</sequence>
<feature type="transmembrane region" description="Helical" evidence="11">
    <location>
        <begin position="442"/>
        <end position="465"/>
    </location>
</feature>
<evidence type="ECO:0000256" key="10">
    <source>
        <dbReference type="SAM" id="MobiDB-lite"/>
    </source>
</evidence>
<dbReference type="OrthoDB" id="227596at2"/>
<keyword evidence="3" id="KW-0597">Phosphoprotein</keyword>
<evidence type="ECO:0000256" key="11">
    <source>
        <dbReference type="SAM" id="Phobius"/>
    </source>
</evidence>
<dbReference type="Proteomes" id="UP000184501">
    <property type="component" value="Unassembled WGS sequence"/>
</dbReference>
<dbReference type="GO" id="GO:0016020">
    <property type="term" value="C:membrane"/>
    <property type="evidence" value="ECO:0007669"/>
    <property type="project" value="InterPro"/>
</dbReference>
<keyword evidence="6 13" id="KW-0418">Kinase</keyword>
<keyword evidence="9" id="KW-0175">Coiled coil</keyword>
<feature type="domain" description="Signal transduction histidine kinase subgroup 3 dimerisation and phosphoacceptor" evidence="12">
    <location>
        <begin position="201"/>
        <end position="265"/>
    </location>
</feature>
<dbReference type="Gene3D" id="3.30.565.10">
    <property type="entry name" value="Histidine kinase-like ATPase, C-terminal domain"/>
    <property type="match status" value="1"/>
</dbReference>
<evidence type="ECO:0000256" key="5">
    <source>
        <dbReference type="ARBA" id="ARBA00022741"/>
    </source>
</evidence>
<feature type="transmembrane region" description="Helical" evidence="11">
    <location>
        <begin position="146"/>
        <end position="165"/>
    </location>
</feature>
<keyword evidence="11" id="KW-0812">Transmembrane</keyword>
<dbReference type="Pfam" id="PF07730">
    <property type="entry name" value="HisKA_3"/>
    <property type="match status" value="1"/>
</dbReference>
<keyword evidence="11" id="KW-0472">Membrane</keyword>
<organism evidence="13 14">
    <name type="scientific">Streptoalloteichus hindustanus</name>
    <dbReference type="NCBI Taxonomy" id="2017"/>
    <lineage>
        <taxon>Bacteria</taxon>
        <taxon>Bacillati</taxon>
        <taxon>Actinomycetota</taxon>
        <taxon>Actinomycetes</taxon>
        <taxon>Pseudonocardiales</taxon>
        <taxon>Pseudonocardiaceae</taxon>
        <taxon>Streptoalloteichus</taxon>
    </lineage>
</organism>
<dbReference type="AlphaFoldDB" id="A0A1M5H919"/>
<evidence type="ECO:0000256" key="2">
    <source>
        <dbReference type="ARBA" id="ARBA00012438"/>
    </source>
</evidence>
<evidence type="ECO:0000256" key="6">
    <source>
        <dbReference type="ARBA" id="ARBA00022777"/>
    </source>
</evidence>
<comment type="catalytic activity">
    <reaction evidence="1">
        <text>ATP + protein L-histidine = ADP + protein N-phospho-L-histidine.</text>
        <dbReference type="EC" id="2.7.13.3"/>
    </reaction>
</comment>
<dbReference type="PANTHER" id="PTHR24421:SF10">
    <property type="entry name" value="NITRATE_NITRITE SENSOR PROTEIN NARQ"/>
    <property type="match status" value="1"/>
</dbReference>
<evidence type="ECO:0000256" key="8">
    <source>
        <dbReference type="ARBA" id="ARBA00023012"/>
    </source>
</evidence>
<keyword evidence="7" id="KW-0067">ATP-binding</keyword>
<evidence type="ECO:0000256" key="4">
    <source>
        <dbReference type="ARBA" id="ARBA00022679"/>
    </source>
</evidence>
<dbReference type="CDD" id="cd16917">
    <property type="entry name" value="HATPase_UhpB-NarQ-NarX-like"/>
    <property type="match status" value="1"/>
</dbReference>
<evidence type="ECO:0000259" key="12">
    <source>
        <dbReference type="Pfam" id="PF07730"/>
    </source>
</evidence>
<reference evidence="13 14" key="1">
    <citation type="submission" date="2016-11" db="EMBL/GenBank/DDBJ databases">
        <authorList>
            <person name="Jaros S."/>
            <person name="Januszkiewicz K."/>
            <person name="Wedrychowicz H."/>
        </authorList>
    </citation>
    <scope>NUCLEOTIDE SEQUENCE [LARGE SCALE GENOMIC DNA]</scope>
    <source>
        <strain evidence="13 14">DSM 44523</strain>
    </source>
</reference>